<evidence type="ECO:0000259" key="9">
    <source>
        <dbReference type="Pfam" id="PF01850"/>
    </source>
</evidence>
<keyword evidence="2 8" id="KW-1277">Toxin-antitoxin system</keyword>
<comment type="caution">
    <text evidence="10">The sequence shown here is derived from an EMBL/GenBank/DDBJ whole genome shotgun (WGS) entry which is preliminary data.</text>
</comment>
<comment type="function">
    <text evidence="8">Toxic component of a toxin-antitoxin (TA) system. An RNase.</text>
</comment>
<comment type="similarity">
    <text evidence="7 8">Belongs to the PINc/VapC protein family.</text>
</comment>
<evidence type="ECO:0000256" key="7">
    <source>
        <dbReference type="ARBA" id="ARBA00038093"/>
    </source>
</evidence>
<keyword evidence="6 8" id="KW-0460">Magnesium</keyword>
<proteinExistence type="inferred from homology"/>
<evidence type="ECO:0000256" key="4">
    <source>
        <dbReference type="ARBA" id="ARBA00022723"/>
    </source>
</evidence>
<evidence type="ECO:0000256" key="3">
    <source>
        <dbReference type="ARBA" id="ARBA00022722"/>
    </source>
</evidence>
<dbReference type="Pfam" id="PF01850">
    <property type="entry name" value="PIN"/>
    <property type="match status" value="1"/>
</dbReference>
<feature type="binding site" evidence="8">
    <location>
        <position position="100"/>
    </location>
    <ligand>
        <name>Mg(2+)</name>
        <dbReference type="ChEBI" id="CHEBI:18420"/>
    </ligand>
</feature>
<dbReference type="SUPFAM" id="SSF88723">
    <property type="entry name" value="PIN domain-like"/>
    <property type="match status" value="1"/>
</dbReference>
<accession>A0ABP9WIQ5</accession>
<feature type="binding site" evidence="8">
    <location>
        <position position="4"/>
    </location>
    <ligand>
        <name>Mg(2+)</name>
        <dbReference type="ChEBI" id="CHEBI:18420"/>
    </ligand>
</feature>
<keyword evidence="5 8" id="KW-0378">Hydrolase</keyword>
<dbReference type="CDD" id="cd09871">
    <property type="entry name" value="PIN_MtVapC28-VapC30-like"/>
    <property type="match status" value="1"/>
</dbReference>
<dbReference type="PANTHER" id="PTHR33653:SF1">
    <property type="entry name" value="RIBONUCLEASE VAPC2"/>
    <property type="match status" value="1"/>
</dbReference>
<evidence type="ECO:0000313" key="10">
    <source>
        <dbReference type="EMBL" id="GAA5519604.1"/>
    </source>
</evidence>
<comment type="cofactor">
    <cofactor evidence="1 8">
        <name>Mg(2+)</name>
        <dbReference type="ChEBI" id="CHEBI:18420"/>
    </cofactor>
</comment>
<dbReference type="EC" id="3.1.-.-" evidence="8"/>
<evidence type="ECO:0000256" key="2">
    <source>
        <dbReference type="ARBA" id="ARBA00022649"/>
    </source>
</evidence>
<dbReference type="EMBL" id="BAABRR010000011">
    <property type="protein sequence ID" value="GAA5519604.1"/>
    <property type="molecule type" value="Genomic_DNA"/>
</dbReference>
<dbReference type="Gene3D" id="3.40.50.1010">
    <property type="entry name" value="5'-nuclease"/>
    <property type="match status" value="1"/>
</dbReference>
<gene>
    <name evidence="8" type="primary">vapC</name>
    <name evidence="10" type="ORF">Lsed01_02055</name>
</gene>
<keyword evidence="8" id="KW-0800">Toxin</keyword>
<organism evidence="10 11">
    <name type="scientific">Demequina sediminis</name>
    <dbReference type="NCBI Taxonomy" id="1930058"/>
    <lineage>
        <taxon>Bacteria</taxon>
        <taxon>Bacillati</taxon>
        <taxon>Actinomycetota</taxon>
        <taxon>Actinomycetes</taxon>
        <taxon>Micrococcales</taxon>
        <taxon>Demequinaceae</taxon>
        <taxon>Demequina</taxon>
    </lineage>
</organism>
<dbReference type="InterPro" id="IPR002716">
    <property type="entry name" value="PIN_dom"/>
</dbReference>
<dbReference type="InterPro" id="IPR029060">
    <property type="entry name" value="PIN-like_dom_sf"/>
</dbReference>
<dbReference type="PANTHER" id="PTHR33653">
    <property type="entry name" value="RIBONUCLEASE VAPC2"/>
    <property type="match status" value="1"/>
</dbReference>
<evidence type="ECO:0000313" key="11">
    <source>
        <dbReference type="Proteomes" id="UP001426770"/>
    </source>
</evidence>
<dbReference type="Proteomes" id="UP001426770">
    <property type="component" value="Unassembled WGS sequence"/>
</dbReference>
<keyword evidence="11" id="KW-1185">Reference proteome</keyword>
<feature type="domain" description="PIN" evidence="9">
    <location>
        <begin position="1"/>
        <end position="125"/>
    </location>
</feature>
<protein>
    <recommendedName>
        <fullName evidence="8">Ribonuclease VapC</fullName>
        <shortName evidence="8">RNase VapC</shortName>
        <ecNumber evidence="8">3.1.-.-</ecNumber>
    </recommendedName>
    <alternativeName>
        <fullName evidence="8">Toxin VapC</fullName>
    </alternativeName>
</protein>
<dbReference type="RefSeq" id="WP_345379970.1">
    <property type="nucleotide sequence ID" value="NZ_BAABRR010000011.1"/>
</dbReference>
<evidence type="ECO:0000256" key="1">
    <source>
        <dbReference type="ARBA" id="ARBA00001946"/>
    </source>
</evidence>
<evidence type="ECO:0000256" key="5">
    <source>
        <dbReference type="ARBA" id="ARBA00022801"/>
    </source>
</evidence>
<evidence type="ECO:0000256" key="6">
    <source>
        <dbReference type="ARBA" id="ARBA00022842"/>
    </source>
</evidence>
<dbReference type="HAMAP" id="MF_00265">
    <property type="entry name" value="VapC_Nob1"/>
    <property type="match status" value="1"/>
</dbReference>
<dbReference type="InterPro" id="IPR022907">
    <property type="entry name" value="VapC_family"/>
</dbReference>
<dbReference type="InterPro" id="IPR050556">
    <property type="entry name" value="Type_II_TA_system_RNase"/>
</dbReference>
<evidence type="ECO:0000256" key="8">
    <source>
        <dbReference type="HAMAP-Rule" id="MF_00265"/>
    </source>
</evidence>
<reference evidence="10 11" key="1">
    <citation type="submission" date="2024-02" db="EMBL/GenBank/DDBJ databases">
        <title>Lysinimicrobium sediminis NBRC 112286.</title>
        <authorList>
            <person name="Ichikawa N."/>
            <person name="Katano-Makiyama Y."/>
            <person name="Hidaka K."/>
        </authorList>
    </citation>
    <scope>NUCLEOTIDE SEQUENCE [LARGE SCALE GENOMIC DNA]</scope>
    <source>
        <strain evidence="10 11">NBRC 112286</strain>
    </source>
</reference>
<sequence length="132" mass="14284">MILDTSAIIAIIANEPARERLTHALAAAPARRVSAATLVEIDAVTTRRDDGSLSRRAHRLLRAFEVETVPFDATQAAIAARAYREYGRGTGHAAALNLGDCFSYALALHLDEPLLFVGDDFPRTDVQQALAQ</sequence>
<keyword evidence="3 8" id="KW-0540">Nuclease</keyword>
<keyword evidence="4 8" id="KW-0479">Metal-binding</keyword>
<name>A0ABP9WIQ5_9MICO</name>